<dbReference type="Gene3D" id="2.40.128.320">
    <property type="entry name" value="Protein HRI1, N-terminal domain"/>
    <property type="match status" value="1"/>
</dbReference>
<evidence type="ECO:0000256" key="4">
    <source>
        <dbReference type="ARBA" id="ARBA00017063"/>
    </source>
</evidence>
<keyword evidence="6" id="KW-0539">Nucleus</keyword>
<evidence type="ECO:0000256" key="1">
    <source>
        <dbReference type="ARBA" id="ARBA00004123"/>
    </source>
</evidence>
<dbReference type="InterPro" id="IPR031818">
    <property type="entry name" value="Hri1"/>
</dbReference>
<accession>A0ABP0CI22</accession>
<evidence type="ECO:0000256" key="6">
    <source>
        <dbReference type="ARBA" id="ARBA00023242"/>
    </source>
</evidence>
<proteinExistence type="inferred from homology"/>
<comment type="subcellular location">
    <subcellularLocation>
        <location evidence="2">Cytoplasm</location>
    </subcellularLocation>
    <subcellularLocation>
        <location evidence="1">Nucleus</location>
    </subcellularLocation>
</comment>
<evidence type="ECO:0000313" key="8">
    <source>
        <dbReference type="Proteomes" id="UP001642482"/>
    </source>
</evidence>
<evidence type="ECO:0000313" key="7">
    <source>
        <dbReference type="EMBL" id="CAK7231242.1"/>
    </source>
</evidence>
<evidence type="ECO:0000256" key="5">
    <source>
        <dbReference type="ARBA" id="ARBA00022490"/>
    </source>
</evidence>
<dbReference type="Proteomes" id="UP001642482">
    <property type="component" value="Unassembled WGS sequence"/>
</dbReference>
<organism evidence="7 8">
    <name type="scientific">Sporothrix eucalyptigena</name>
    <dbReference type="NCBI Taxonomy" id="1812306"/>
    <lineage>
        <taxon>Eukaryota</taxon>
        <taxon>Fungi</taxon>
        <taxon>Dikarya</taxon>
        <taxon>Ascomycota</taxon>
        <taxon>Pezizomycotina</taxon>
        <taxon>Sordariomycetes</taxon>
        <taxon>Sordariomycetidae</taxon>
        <taxon>Ophiostomatales</taxon>
        <taxon>Ophiostomataceae</taxon>
        <taxon>Sporothrix</taxon>
    </lineage>
</organism>
<gene>
    <name evidence="7" type="ORF">SEUCBS140593_007860</name>
</gene>
<keyword evidence="5" id="KW-0963">Cytoplasm</keyword>
<comment type="caution">
    <text evidence="7">The sequence shown here is derived from an EMBL/GenBank/DDBJ whole genome shotgun (WGS) entry which is preliminary data.</text>
</comment>
<dbReference type="EMBL" id="CAWUHD010000100">
    <property type="protein sequence ID" value="CAK7231242.1"/>
    <property type="molecule type" value="Genomic_DNA"/>
</dbReference>
<evidence type="ECO:0000256" key="3">
    <source>
        <dbReference type="ARBA" id="ARBA00005229"/>
    </source>
</evidence>
<dbReference type="CDD" id="cd11692">
    <property type="entry name" value="HRI1_N_like"/>
    <property type="match status" value="1"/>
</dbReference>
<dbReference type="InterPro" id="IPR043047">
    <property type="entry name" value="Hri1_N_sf"/>
</dbReference>
<dbReference type="CDD" id="cd11693">
    <property type="entry name" value="HRI1_C_like"/>
    <property type="match status" value="1"/>
</dbReference>
<protein>
    <recommendedName>
        <fullName evidence="4">Protein HRI1</fullName>
    </recommendedName>
</protein>
<keyword evidence="8" id="KW-1185">Reference proteome</keyword>
<dbReference type="Pfam" id="PF16815">
    <property type="entry name" value="HRI1"/>
    <property type="match status" value="1"/>
</dbReference>
<reference evidence="7 8" key="1">
    <citation type="submission" date="2024-01" db="EMBL/GenBank/DDBJ databases">
        <authorList>
            <person name="Allen C."/>
            <person name="Tagirdzhanova G."/>
        </authorList>
    </citation>
    <scope>NUCLEOTIDE SEQUENCE [LARGE SCALE GENOMIC DNA]</scope>
</reference>
<name>A0ABP0CI22_9PEZI</name>
<evidence type="ECO:0000256" key="2">
    <source>
        <dbReference type="ARBA" id="ARBA00004496"/>
    </source>
</evidence>
<sequence>MASISIRQSIAWLPAPHSEPTSTVVLTSPGRWYVDVRILLSKDGAFLGDSELEWALAGTSESTAVTSGVSDCVWRHWVDSRHEDADTQVDRGRNTDQADGSVLETGAMVNPATGHIQNYEEVWQDTDVPADSRCVVLQHEAGPDRGLTIVLGGYCQGILRAKDGVTVERWEQTTDRSWKRVYRSGAGQLPCGQLVSDLALGKKGTTLVCDNLTWTVVETAQE</sequence>
<comment type="similarity">
    <text evidence="3">Belongs to the HRI1 family.</text>
</comment>
<dbReference type="InterPro" id="IPR038744">
    <property type="entry name" value="Hri1_N"/>
</dbReference>